<dbReference type="Proteomes" id="UP000265520">
    <property type="component" value="Unassembled WGS sequence"/>
</dbReference>
<name>A0A392Q6Q4_9FABA</name>
<dbReference type="AlphaFoldDB" id="A0A392Q6Q4"/>
<sequence length="50" mass="5642">FEIDHVKEIAEKVHAKIPPKSLLVGQNPVGLDQRIEEAKLLLELKPNDDI</sequence>
<feature type="non-terminal residue" evidence="1">
    <location>
        <position position="50"/>
    </location>
</feature>
<dbReference type="EMBL" id="LXQA010117567">
    <property type="protein sequence ID" value="MCI19991.1"/>
    <property type="molecule type" value="Genomic_DNA"/>
</dbReference>
<accession>A0A392Q6Q4</accession>
<comment type="caution">
    <text evidence="1">The sequence shown here is derived from an EMBL/GenBank/DDBJ whole genome shotgun (WGS) entry which is preliminary data.</text>
</comment>
<proteinExistence type="predicted"/>
<evidence type="ECO:0000313" key="1">
    <source>
        <dbReference type="EMBL" id="MCI19991.1"/>
    </source>
</evidence>
<keyword evidence="2" id="KW-1185">Reference proteome</keyword>
<evidence type="ECO:0000313" key="2">
    <source>
        <dbReference type="Proteomes" id="UP000265520"/>
    </source>
</evidence>
<organism evidence="1 2">
    <name type="scientific">Trifolium medium</name>
    <dbReference type="NCBI Taxonomy" id="97028"/>
    <lineage>
        <taxon>Eukaryota</taxon>
        <taxon>Viridiplantae</taxon>
        <taxon>Streptophyta</taxon>
        <taxon>Embryophyta</taxon>
        <taxon>Tracheophyta</taxon>
        <taxon>Spermatophyta</taxon>
        <taxon>Magnoliopsida</taxon>
        <taxon>eudicotyledons</taxon>
        <taxon>Gunneridae</taxon>
        <taxon>Pentapetalae</taxon>
        <taxon>rosids</taxon>
        <taxon>fabids</taxon>
        <taxon>Fabales</taxon>
        <taxon>Fabaceae</taxon>
        <taxon>Papilionoideae</taxon>
        <taxon>50 kb inversion clade</taxon>
        <taxon>NPAAA clade</taxon>
        <taxon>Hologalegina</taxon>
        <taxon>IRL clade</taxon>
        <taxon>Trifolieae</taxon>
        <taxon>Trifolium</taxon>
    </lineage>
</organism>
<protein>
    <submittedName>
        <fullName evidence="1">NBS-containing resistance-like protein</fullName>
    </submittedName>
</protein>
<feature type="non-terminal residue" evidence="1">
    <location>
        <position position="1"/>
    </location>
</feature>
<reference evidence="1 2" key="1">
    <citation type="journal article" date="2018" name="Front. Plant Sci.">
        <title>Red Clover (Trifolium pratense) and Zigzag Clover (T. medium) - A Picture of Genomic Similarities and Differences.</title>
        <authorList>
            <person name="Dluhosova J."/>
            <person name="Istvanek J."/>
            <person name="Nedelnik J."/>
            <person name="Repkova J."/>
        </authorList>
    </citation>
    <scope>NUCLEOTIDE SEQUENCE [LARGE SCALE GENOMIC DNA]</scope>
    <source>
        <strain evidence="2">cv. 10/8</strain>
        <tissue evidence="1">Leaf</tissue>
    </source>
</reference>